<sequence>MAIETNKRIYRTHKFLNITENYLIVIKMIHEKKVWKEYFKGIINGTKKFEIRLNDCGYQTGDEMLLREWDNEKQEYTGYERTLSIKYLVSLDDVKKFWSKKEIKKYGIVVLGL</sequence>
<dbReference type="Gene3D" id="2.30.130.30">
    <property type="entry name" value="Hypothetical protein"/>
    <property type="match status" value="1"/>
</dbReference>
<feature type="domain" description="DUF3850" evidence="1">
    <location>
        <begin position="29"/>
        <end position="90"/>
    </location>
</feature>
<dbReference type="AlphaFoldDB" id="A0A0F9IKB8"/>
<dbReference type="SUPFAM" id="SSF88697">
    <property type="entry name" value="PUA domain-like"/>
    <property type="match status" value="1"/>
</dbReference>
<evidence type="ECO:0000313" key="2">
    <source>
        <dbReference type="EMBL" id="KKM20229.1"/>
    </source>
</evidence>
<dbReference type="InterPro" id="IPR015947">
    <property type="entry name" value="PUA-like_sf"/>
</dbReference>
<organism evidence="2">
    <name type="scientific">marine sediment metagenome</name>
    <dbReference type="NCBI Taxonomy" id="412755"/>
    <lineage>
        <taxon>unclassified sequences</taxon>
        <taxon>metagenomes</taxon>
        <taxon>ecological metagenomes</taxon>
    </lineage>
</organism>
<dbReference type="EMBL" id="LAZR01013810">
    <property type="protein sequence ID" value="KKM20229.1"/>
    <property type="molecule type" value="Genomic_DNA"/>
</dbReference>
<proteinExistence type="predicted"/>
<protein>
    <recommendedName>
        <fullName evidence="1">DUF3850 domain-containing protein</fullName>
    </recommendedName>
</protein>
<accession>A0A0F9IKB8</accession>
<name>A0A0F9IKB8_9ZZZZ</name>
<evidence type="ECO:0000259" key="1">
    <source>
        <dbReference type="Pfam" id="PF12961"/>
    </source>
</evidence>
<dbReference type="InterPro" id="IPR039440">
    <property type="entry name" value="DUF3850"/>
</dbReference>
<dbReference type="Pfam" id="PF12961">
    <property type="entry name" value="DUF3850"/>
    <property type="match status" value="1"/>
</dbReference>
<reference evidence="2" key="1">
    <citation type="journal article" date="2015" name="Nature">
        <title>Complex archaea that bridge the gap between prokaryotes and eukaryotes.</title>
        <authorList>
            <person name="Spang A."/>
            <person name="Saw J.H."/>
            <person name="Jorgensen S.L."/>
            <person name="Zaremba-Niedzwiedzka K."/>
            <person name="Martijn J."/>
            <person name="Lind A.E."/>
            <person name="van Eijk R."/>
            <person name="Schleper C."/>
            <person name="Guy L."/>
            <person name="Ettema T.J."/>
        </authorList>
    </citation>
    <scope>NUCLEOTIDE SEQUENCE</scope>
</reference>
<comment type="caution">
    <text evidence="2">The sequence shown here is derived from an EMBL/GenBank/DDBJ whole genome shotgun (WGS) entry which is preliminary data.</text>
</comment>
<gene>
    <name evidence="2" type="ORF">LCGC14_1647520</name>
</gene>